<dbReference type="AlphaFoldDB" id="A0A4Y2F971"/>
<reference evidence="1 2" key="1">
    <citation type="journal article" date="2019" name="Sci. Rep.">
        <title>Orb-weaving spider Araneus ventricosus genome elucidates the spidroin gene catalogue.</title>
        <authorList>
            <person name="Kono N."/>
            <person name="Nakamura H."/>
            <person name="Ohtoshi R."/>
            <person name="Moran D.A.P."/>
            <person name="Shinohara A."/>
            <person name="Yoshida Y."/>
            <person name="Fujiwara M."/>
            <person name="Mori M."/>
            <person name="Tomita M."/>
            <person name="Arakawa K."/>
        </authorList>
    </citation>
    <scope>NUCLEOTIDE SEQUENCE [LARGE SCALE GENOMIC DNA]</scope>
</reference>
<dbReference type="EMBL" id="BGPR01173195">
    <property type="protein sequence ID" value="GBM38033.1"/>
    <property type="molecule type" value="Genomic_DNA"/>
</dbReference>
<evidence type="ECO:0000313" key="1">
    <source>
        <dbReference type="EMBL" id="GBM38033.1"/>
    </source>
</evidence>
<keyword evidence="2" id="KW-1185">Reference proteome</keyword>
<name>A0A4Y2F971_ARAVE</name>
<dbReference type="Proteomes" id="UP000499080">
    <property type="component" value="Unassembled WGS sequence"/>
</dbReference>
<protein>
    <submittedName>
        <fullName evidence="1">Uncharacterized protein</fullName>
    </submittedName>
</protein>
<organism evidence="1 2">
    <name type="scientific">Araneus ventricosus</name>
    <name type="common">Orbweaver spider</name>
    <name type="synonym">Epeira ventricosa</name>
    <dbReference type="NCBI Taxonomy" id="182803"/>
    <lineage>
        <taxon>Eukaryota</taxon>
        <taxon>Metazoa</taxon>
        <taxon>Ecdysozoa</taxon>
        <taxon>Arthropoda</taxon>
        <taxon>Chelicerata</taxon>
        <taxon>Arachnida</taxon>
        <taxon>Araneae</taxon>
        <taxon>Araneomorphae</taxon>
        <taxon>Entelegynae</taxon>
        <taxon>Araneoidea</taxon>
        <taxon>Araneidae</taxon>
        <taxon>Araneus</taxon>
    </lineage>
</organism>
<comment type="caution">
    <text evidence="1">The sequence shown here is derived from an EMBL/GenBank/DDBJ whole genome shotgun (WGS) entry which is preliminary data.</text>
</comment>
<proteinExistence type="predicted"/>
<gene>
    <name evidence="1" type="ORF">AVEN_210658_1</name>
</gene>
<evidence type="ECO:0000313" key="2">
    <source>
        <dbReference type="Proteomes" id="UP000499080"/>
    </source>
</evidence>
<accession>A0A4Y2F971</accession>
<sequence>MRRGKKKHVVLPSLARTTPMVKKGLFSPCWRDPFFLRQQETQSSKKRRKRFLSFSGAQFEWLESVTILVSLLVRERDLQSQEGDNKTFRINARGNRVALGLLLLNRENHLRLYKMRASAEKVSIQA</sequence>